<evidence type="ECO:0000256" key="2">
    <source>
        <dbReference type="SAM" id="SignalP"/>
    </source>
</evidence>
<reference evidence="3" key="2">
    <citation type="journal article" date="2015" name="Data Brief">
        <title>Shoot transcriptome of the giant reed, Arundo donax.</title>
        <authorList>
            <person name="Barrero R.A."/>
            <person name="Guerrero F.D."/>
            <person name="Moolhuijzen P."/>
            <person name="Goolsby J.A."/>
            <person name="Tidwell J."/>
            <person name="Bellgard S.E."/>
            <person name="Bellgard M.I."/>
        </authorList>
    </citation>
    <scope>NUCLEOTIDE SEQUENCE</scope>
    <source>
        <tissue evidence="3">Shoot tissue taken approximately 20 cm above the soil surface</tissue>
    </source>
</reference>
<feature type="signal peptide" evidence="2">
    <location>
        <begin position="1"/>
        <end position="24"/>
    </location>
</feature>
<accession>A0A0A8ZGQ7</accession>
<evidence type="ECO:0000313" key="3">
    <source>
        <dbReference type="EMBL" id="JAD35930.1"/>
    </source>
</evidence>
<protein>
    <recommendedName>
        <fullName evidence="4">Secreted protein</fullName>
    </recommendedName>
</protein>
<reference evidence="3" key="1">
    <citation type="submission" date="2014-09" db="EMBL/GenBank/DDBJ databases">
        <authorList>
            <person name="Magalhaes I.L.F."/>
            <person name="Oliveira U."/>
            <person name="Santos F.R."/>
            <person name="Vidigal T.H.D.A."/>
            <person name="Brescovit A.D."/>
            <person name="Santos A.J."/>
        </authorList>
    </citation>
    <scope>NUCLEOTIDE SEQUENCE</scope>
    <source>
        <tissue evidence="3">Shoot tissue taken approximately 20 cm above the soil surface</tissue>
    </source>
</reference>
<proteinExistence type="predicted"/>
<sequence>MPTNYHRRLLLAAALIILPSTSVATPRVCLLRDCACELSDNLVWFCRESAGLPGEGERRGGRPRSRRSGQAPHLQDLRLHRYKHHQREAGDRCYILHFPCPL</sequence>
<feature type="chain" id="PRO_5002043609" description="Secreted protein" evidence="2">
    <location>
        <begin position="25"/>
        <end position="102"/>
    </location>
</feature>
<evidence type="ECO:0000256" key="1">
    <source>
        <dbReference type="SAM" id="MobiDB-lite"/>
    </source>
</evidence>
<name>A0A0A8ZGQ7_ARUDO</name>
<keyword evidence="2" id="KW-0732">Signal</keyword>
<dbReference type="AlphaFoldDB" id="A0A0A8ZGQ7"/>
<evidence type="ECO:0008006" key="4">
    <source>
        <dbReference type="Google" id="ProtNLM"/>
    </source>
</evidence>
<organism evidence="3">
    <name type="scientific">Arundo donax</name>
    <name type="common">Giant reed</name>
    <name type="synonym">Donax arundinaceus</name>
    <dbReference type="NCBI Taxonomy" id="35708"/>
    <lineage>
        <taxon>Eukaryota</taxon>
        <taxon>Viridiplantae</taxon>
        <taxon>Streptophyta</taxon>
        <taxon>Embryophyta</taxon>
        <taxon>Tracheophyta</taxon>
        <taxon>Spermatophyta</taxon>
        <taxon>Magnoliopsida</taxon>
        <taxon>Liliopsida</taxon>
        <taxon>Poales</taxon>
        <taxon>Poaceae</taxon>
        <taxon>PACMAD clade</taxon>
        <taxon>Arundinoideae</taxon>
        <taxon>Arundineae</taxon>
        <taxon>Arundo</taxon>
    </lineage>
</organism>
<feature type="region of interest" description="Disordered" evidence="1">
    <location>
        <begin position="51"/>
        <end position="73"/>
    </location>
</feature>
<dbReference type="EMBL" id="GBRH01261965">
    <property type="protein sequence ID" value="JAD35930.1"/>
    <property type="molecule type" value="Transcribed_RNA"/>
</dbReference>